<feature type="compositionally biased region" description="Polar residues" evidence="1">
    <location>
        <begin position="194"/>
        <end position="214"/>
    </location>
</feature>
<organism evidence="3 4">
    <name type="scientific">Cotesia glomerata</name>
    <name type="common">Lepidopteran parasitic wasp</name>
    <name type="synonym">Apanteles glomeratus</name>
    <dbReference type="NCBI Taxonomy" id="32391"/>
    <lineage>
        <taxon>Eukaryota</taxon>
        <taxon>Metazoa</taxon>
        <taxon>Ecdysozoa</taxon>
        <taxon>Arthropoda</taxon>
        <taxon>Hexapoda</taxon>
        <taxon>Insecta</taxon>
        <taxon>Pterygota</taxon>
        <taxon>Neoptera</taxon>
        <taxon>Endopterygota</taxon>
        <taxon>Hymenoptera</taxon>
        <taxon>Apocrita</taxon>
        <taxon>Ichneumonoidea</taxon>
        <taxon>Braconidae</taxon>
        <taxon>Microgastrinae</taxon>
        <taxon>Cotesia</taxon>
    </lineage>
</organism>
<dbReference type="EMBL" id="JAHXZJ010001119">
    <property type="protein sequence ID" value="KAH0554002.1"/>
    <property type="molecule type" value="Genomic_DNA"/>
</dbReference>
<accession>A0AAV7IQE1</accession>
<dbReference type="Proteomes" id="UP000826195">
    <property type="component" value="Unassembled WGS sequence"/>
</dbReference>
<gene>
    <name evidence="3" type="ORF">KQX54_006937</name>
</gene>
<feature type="signal peptide" evidence="2">
    <location>
        <begin position="1"/>
        <end position="18"/>
    </location>
</feature>
<protein>
    <submittedName>
        <fullName evidence="3">Uncharacterized protein</fullName>
    </submittedName>
</protein>
<reference evidence="3 4" key="1">
    <citation type="journal article" date="2021" name="J. Hered.">
        <title>A chromosome-level genome assembly of the parasitoid wasp, Cotesia glomerata (Hymenoptera: Braconidae).</title>
        <authorList>
            <person name="Pinto B.J."/>
            <person name="Weis J.J."/>
            <person name="Gamble T."/>
            <person name="Ode P.J."/>
            <person name="Paul R."/>
            <person name="Zaspel J.M."/>
        </authorList>
    </citation>
    <scope>NUCLEOTIDE SEQUENCE [LARGE SCALE GENOMIC DNA]</scope>
    <source>
        <strain evidence="3">CgM1</strain>
    </source>
</reference>
<keyword evidence="4" id="KW-1185">Reference proteome</keyword>
<comment type="caution">
    <text evidence="3">The sequence shown here is derived from an EMBL/GenBank/DDBJ whole genome shotgun (WGS) entry which is preliminary data.</text>
</comment>
<sequence length="530" mass="60220">MNRLPVMLLFVFFNSVECIENLHPVSNRSQVSELFLPGLNSTDVKLNVANNSVSSKKVFKSSVAEKDSDFRPSEHLGAIEPEEVPTSTVGNRIKFPLATASSLSSKSGISRRKIVPHESPVKAKTVVSLQPPAKQQIKFIYDYQRKQNDQQPQPDSAGVPIASEAEDDANSYHEIQGEGYVVVHPPAPMEDVNLSHSQSGQEISSQDNPDKNQANQEPQYVVNHSPDQEVNNHQLDQETTRSPEISYHQSFADSDERHPNWNNNHHSHYHYSLPEPTLEVNYPKQTQHAVADPPYHYQYQYAVPESTGLEKPEMNPYYHQYYLQNPGYMHPEVVIDKPEAVVYLSSHRETSFTRTRKFPYKYYHPQEQATEVHYPNHGYGYAIAPQQKQISPWNKIIHLIGAFLPLGLLIAALKPPNTVKIDGNTSQPNIVLSKLRAIHLPLEHKTSLESFDEEEDYKENKNKYADYDYNKTCEDKSICEIILRGADKSTDLLSSLLWNLTIKSTEEAKSNELEEIVAAVKKKDCSFIKC</sequence>
<keyword evidence="2" id="KW-0732">Signal</keyword>
<proteinExistence type="predicted"/>
<name>A0AAV7IQE1_COTGL</name>
<evidence type="ECO:0000256" key="2">
    <source>
        <dbReference type="SAM" id="SignalP"/>
    </source>
</evidence>
<feature type="region of interest" description="Disordered" evidence="1">
    <location>
        <begin position="185"/>
        <end position="214"/>
    </location>
</feature>
<evidence type="ECO:0000313" key="3">
    <source>
        <dbReference type="EMBL" id="KAH0554002.1"/>
    </source>
</evidence>
<feature type="chain" id="PRO_5043485027" evidence="2">
    <location>
        <begin position="19"/>
        <end position="530"/>
    </location>
</feature>
<evidence type="ECO:0000313" key="4">
    <source>
        <dbReference type="Proteomes" id="UP000826195"/>
    </source>
</evidence>
<evidence type="ECO:0000256" key="1">
    <source>
        <dbReference type="SAM" id="MobiDB-lite"/>
    </source>
</evidence>
<dbReference type="AlphaFoldDB" id="A0AAV7IQE1"/>